<evidence type="ECO:0000313" key="3">
    <source>
        <dbReference type="EMBL" id="QQR31441.1"/>
    </source>
</evidence>
<evidence type="ECO:0000313" key="4">
    <source>
        <dbReference type="Proteomes" id="UP000196710"/>
    </source>
</evidence>
<name>A0A1Z2XUP1_9FIRM</name>
<dbReference type="RefSeq" id="WP_066538496.1">
    <property type="nucleotide sequence ID" value="NZ_CP021422.1"/>
</dbReference>
<dbReference type="EMBL" id="CP021422">
    <property type="protein sequence ID" value="ASB42168.1"/>
    <property type="molecule type" value="Genomic_DNA"/>
</dbReference>
<reference evidence="4" key="2">
    <citation type="submission" date="2017-05" db="EMBL/GenBank/DDBJ databases">
        <title>Improved OligoMM genomes.</title>
        <authorList>
            <person name="Garzetti D."/>
        </authorList>
    </citation>
    <scope>NUCLEOTIDE SEQUENCE [LARGE SCALE GENOMIC DNA]</scope>
    <source>
        <strain evidence="4">KB18</strain>
    </source>
</reference>
<protein>
    <submittedName>
        <fullName evidence="3">Uncharacterized protein</fullName>
    </submittedName>
</protein>
<dbReference type="AlphaFoldDB" id="A0A1Z2XUP1"/>
<dbReference type="EMBL" id="CP065321">
    <property type="protein sequence ID" value="QQR31441.1"/>
    <property type="molecule type" value="Genomic_DNA"/>
</dbReference>
<evidence type="ECO:0000256" key="1">
    <source>
        <dbReference type="SAM" id="Phobius"/>
    </source>
</evidence>
<keyword evidence="1" id="KW-1133">Transmembrane helix</keyword>
<sequence>MNPGWGKFKELPAPLQKQIIQRMGFGLAMLALFGVIWAATGTLGLAIPGLAMAGCLLGSGGLLFYRCMQREYICLTGAVKEVSTSGLRKKPKFLLIDTEQGLIKISAGRRPFPTDSTVALYLAVNTQVYEEDGIFKVYGCLALALAAPPKKRID</sequence>
<reference evidence="3 5" key="3">
    <citation type="submission" date="2020-11" db="EMBL/GenBank/DDBJ databases">
        <title>Closed and high quality bacterial genomes of the OMM12 community.</title>
        <authorList>
            <person name="Marbouty M."/>
            <person name="Lamy-Besnier Q."/>
            <person name="Debarbieux L."/>
            <person name="Koszul R."/>
        </authorList>
    </citation>
    <scope>NUCLEOTIDE SEQUENCE [LARGE SCALE GENOMIC DNA]</scope>
    <source>
        <strain evidence="3 5">KB18</strain>
    </source>
</reference>
<accession>A0A1Z2XUP1</accession>
<dbReference type="Proteomes" id="UP000596035">
    <property type="component" value="Chromosome"/>
</dbReference>
<evidence type="ECO:0000313" key="2">
    <source>
        <dbReference type="EMBL" id="ASB42168.1"/>
    </source>
</evidence>
<dbReference type="Proteomes" id="UP000196710">
    <property type="component" value="Chromosome"/>
</dbReference>
<reference evidence="2" key="1">
    <citation type="journal article" date="2017" name="Genome Announc.">
        <title>High-Quality Whole-Genome Sequences of the Oligo-Mouse-Microbiota Bacterial Community.</title>
        <authorList>
            <person name="Garzetti D."/>
            <person name="Brugiroux S."/>
            <person name="Bunk B."/>
            <person name="Pukall R."/>
            <person name="McCoy K.D."/>
            <person name="Macpherson A.J."/>
            <person name="Stecher B."/>
        </authorList>
    </citation>
    <scope>NUCLEOTIDE SEQUENCE</scope>
    <source>
        <strain evidence="2">KB18</strain>
    </source>
</reference>
<feature type="transmembrane region" description="Helical" evidence="1">
    <location>
        <begin position="45"/>
        <end position="65"/>
    </location>
</feature>
<organism evidence="3 5">
    <name type="scientific">Acutalibacter muris</name>
    <dbReference type="NCBI Taxonomy" id="1796620"/>
    <lineage>
        <taxon>Bacteria</taxon>
        <taxon>Bacillati</taxon>
        <taxon>Bacillota</taxon>
        <taxon>Clostridia</taxon>
        <taxon>Eubacteriales</taxon>
        <taxon>Acutalibacteraceae</taxon>
        <taxon>Acutalibacter</taxon>
    </lineage>
</organism>
<gene>
    <name evidence="2" type="ORF">ADH66_16765</name>
    <name evidence="3" type="ORF">I5Q82_07155</name>
</gene>
<feature type="transmembrane region" description="Helical" evidence="1">
    <location>
        <begin position="20"/>
        <end position="39"/>
    </location>
</feature>
<keyword evidence="4" id="KW-1185">Reference proteome</keyword>
<dbReference type="KEGG" id="amur:ADH66_16765"/>
<keyword evidence="1" id="KW-0812">Transmembrane</keyword>
<proteinExistence type="predicted"/>
<keyword evidence="1" id="KW-0472">Membrane</keyword>
<evidence type="ECO:0000313" key="5">
    <source>
        <dbReference type="Proteomes" id="UP000596035"/>
    </source>
</evidence>